<keyword evidence="1" id="KW-1133">Transmembrane helix</keyword>
<reference evidence="2 3" key="1">
    <citation type="submission" date="2020-08" db="EMBL/GenBank/DDBJ databases">
        <title>Genome sequence of Diaphorobacter ruginosibacter DSM 27467T.</title>
        <authorList>
            <person name="Hyun D.-W."/>
            <person name="Bae J.-W."/>
        </authorList>
    </citation>
    <scope>NUCLEOTIDE SEQUENCE [LARGE SCALE GENOMIC DNA]</scope>
    <source>
        <strain evidence="2 3">DSM 27467</strain>
    </source>
</reference>
<dbReference type="AlphaFoldDB" id="A0A7G9RQX6"/>
<feature type="transmembrane region" description="Helical" evidence="1">
    <location>
        <begin position="237"/>
        <end position="255"/>
    </location>
</feature>
<feature type="transmembrane region" description="Helical" evidence="1">
    <location>
        <begin position="351"/>
        <end position="372"/>
    </location>
</feature>
<dbReference type="KEGG" id="drg:H9K76_03755"/>
<feature type="transmembrane region" description="Helical" evidence="1">
    <location>
        <begin position="378"/>
        <end position="399"/>
    </location>
</feature>
<evidence type="ECO:0000256" key="1">
    <source>
        <dbReference type="SAM" id="Phobius"/>
    </source>
</evidence>
<feature type="transmembrane region" description="Helical" evidence="1">
    <location>
        <begin position="157"/>
        <end position="186"/>
    </location>
</feature>
<proteinExistence type="predicted"/>
<dbReference type="EMBL" id="CP060714">
    <property type="protein sequence ID" value="QNN58001.1"/>
    <property type="molecule type" value="Genomic_DNA"/>
</dbReference>
<feature type="transmembrane region" description="Helical" evidence="1">
    <location>
        <begin position="107"/>
        <end position="127"/>
    </location>
</feature>
<protein>
    <recommendedName>
        <fullName evidence="4">EpsG family protein</fullName>
    </recommendedName>
</protein>
<keyword evidence="1" id="KW-0472">Membrane</keyword>
<accession>A0A7G9RQX6</accession>
<organism evidence="2 3">
    <name type="scientific">Diaphorobacter ruginosibacter</name>
    <dbReference type="NCBI Taxonomy" id="1715720"/>
    <lineage>
        <taxon>Bacteria</taxon>
        <taxon>Pseudomonadati</taxon>
        <taxon>Pseudomonadota</taxon>
        <taxon>Betaproteobacteria</taxon>
        <taxon>Burkholderiales</taxon>
        <taxon>Comamonadaceae</taxon>
        <taxon>Diaphorobacter</taxon>
    </lineage>
</organism>
<evidence type="ECO:0000313" key="3">
    <source>
        <dbReference type="Proteomes" id="UP000515811"/>
    </source>
</evidence>
<evidence type="ECO:0008006" key="4">
    <source>
        <dbReference type="Google" id="ProtNLM"/>
    </source>
</evidence>
<evidence type="ECO:0000313" key="2">
    <source>
        <dbReference type="EMBL" id="QNN58001.1"/>
    </source>
</evidence>
<feature type="transmembrane region" description="Helical" evidence="1">
    <location>
        <begin position="198"/>
        <end position="217"/>
    </location>
</feature>
<name>A0A7G9RQX6_9BURK</name>
<dbReference type="Proteomes" id="UP000515811">
    <property type="component" value="Chromosome"/>
</dbReference>
<gene>
    <name evidence="2" type="ORF">H9K76_03755</name>
</gene>
<keyword evidence="1" id="KW-0812">Transmembrane</keyword>
<dbReference type="RefSeq" id="WP_187598246.1">
    <property type="nucleotide sequence ID" value="NZ_CP060714.1"/>
</dbReference>
<feature type="transmembrane region" description="Helical" evidence="1">
    <location>
        <begin position="12"/>
        <end position="31"/>
    </location>
</feature>
<feature type="transmembrane region" description="Helical" evidence="1">
    <location>
        <begin position="81"/>
        <end position="101"/>
    </location>
</feature>
<keyword evidence="3" id="KW-1185">Reference proteome</keyword>
<sequence>MNLLFPRSVWTRALYIALVFTFCAISVRFFWGYPRCQNDELNWVQIAHNLDSGHDWPVSGPSFIYVLRNLREQTQMHYRDLISGLGIASVFIGSLLIILGYSRLRIAKPGLTLVALALSSYFWVPLLEARPQQWGQILVFLGAISAWLWLHKRGGGLFFPILLLVSVTHILSHAILVFVCTTLALADYFENRPLTRRHAILIACMLASLMVYVLPAGPYQTMLRDIEQNHLRRLLSIIPYLAAMVLAGIFAVMALKPRLHWREHWSRATIGYALTHENVICIALLCIFFVIMAVQATVLPSASWLPYGGSISTFLVFQAGNLVFAVLFARGTFAFLRAITHQQIEILSARMVIWSLLSFAILGCAILAASFFLLDTNWLLRLINYAILFAAPIAALGLAEIHIFRQYRILQAMALPLFVVSICQAVRPEGFLGC</sequence>
<feature type="transmembrane region" description="Helical" evidence="1">
    <location>
        <begin position="134"/>
        <end position="151"/>
    </location>
</feature>
<feature type="transmembrane region" description="Helical" evidence="1">
    <location>
        <begin position="276"/>
        <end position="299"/>
    </location>
</feature>